<dbReference type="AlphaFoldDB" id="A0A0Q3GLC9"/>
<dbReference type="InterPro" id="IPR053253">
    <property type="entry name" value="Sex_diff_modulator"/>
</dbReference>
<dbReference type="Gramene" id="KQK11887">
    <property type="protein sequence ID" value="KQK11887"/>
    <property type="gene ID" value="BRADI_1g00335v3"/>
</dbReference>
<feature type="region of interest" description="Disordered" evidence="1">
    <location>
        <begin position="398"/>
        <end position="445"/>
    </location>
</feature>
<evidence type="ECO:0008006" key="5">
    <source>
        <dbReference type="Google" id="ProtNLM"/>
    </source>
</evidence>
<evidence type="ECO:0000313" key="2">
    <source>
        <dbReference type="EMBL" id="KQK11887.2"/>
    </source>
</evidence>
<organism evidence="2">
    <name type="scientific">Brachypodium distachyon</name>
    <name type="common">Purple false brome</name>
    <name type="synonym">Trachynia distachya</name>
    <dbReference type="NCBI Taxonomy" id="15368"/>
    <lineage>
        <taxon>Eukaryota</taxon>
        <taxon>Viridiplantae</taxon>
        <taxon>Streptophyta</taxon>
        <taxon>Embryophyta</taxon>
        <taxon>Tracheophyta</taxon>
        <taxon>Spermatophyta</taxon>
        <taxon>Magnoliopsida</taxon>
        <taxon>Liliopsida</taxon>
        <taxon>Poales</taxon>
        <taxon>Poaceae</taxon>
        <taxon>BOP clade</taxon>
        <taxon>Pooideae</taxon>
        <taxon>Stipodae</taxon>
        <taxon>Brachypodieae</taxon>
        <taxon>Brachypodium</taxon>
    </lineage>
</organism>
<feature type="compositionally biased region" description="Basic and acidic residues" evidence="1">
    <location>
        <begin position="416"/>
        <end position="437"/>
    </location>
</feature>
<evidence type="ECO:0000256" key="1">
    <source>
        <dbReference type="SAM" id="MobiDB-lite"/>
    </source>
</evidence>
<sequence length="445" mass="48764">MERQLGTLAGLGRKRWGREEEEMCCGQEGCGSRRRERKGGGCTRRSSPPHLLFPTERDRKSDDGKTKERGRRDQGWRGEEAPASPSPTEDRSLGHVPRVLIGPGKQRREDSGVGARACSRPGAAVPTRRRASGTRRQAGGRSDQRFVAATGGAEDLLNLELAFGWGSPSGGQSGGDLVLDLYMSSMPAGVARVEAEQSWAEPACCCRAGRAWRRPARAACVFPRTAEVDEAEMALQSALVAVIVGERMEISAADVAEAIHGIFDMPMEVFSVHVHRPANLLIYFTALEDRRMVLDQHFIQSPYFRLLVKPWSRRAHATAGSLGVLVSLEVEGVPANAWSLATADTMPAPNSHAQYAERQPLPEGRRKQEAAQSSMVVLRRSTQRLTHAARRAFAAFKPAPISPGARNPRPKAVPHRRAEVGNGERKNEREKADRTKDLFANTSFV</sequence>
<feature type="region of interest" description="Disordered" evidence="1">
    <location>
        <begin position="349"/>
        <end position="374"/>
    </location>
</feature>
<keyword evidence="4" id="KW-1185">Reference proteome</keyword>
<reference evidence="2 3" key="1">
    <citation type="journal article" date="2010" name="Nature">
        <title>Genome sequencing and analysis of the model grass Brachypodium distachyon.</title>
        <authorList>
            <consortium name="International Brachypodium Initiative"/>
        </authorList>
    </citation>
    <scope>NUCLEOTIDE SEQUENCE [LARGE SCALE GENOMIC DNA]</scope>
    <source>
        <strain evidence="2 3">Bd21</strain>
    </source>
</reference>
<evidence type="ECO:0000313" key="4">
    <source>
        <dbReference type="Proteomes" id="UP000008810"/>
    </source>
</evidence>
<dbReference type="ExpressionAtlas" id="A0A0Q3GLC9">
    <property type="expression patterns" value="baseline and differential"/>
</dbReference>
<feature type="compositionally biased region" description="Basic and acidic residues" evidence="1">
    <location>
        <begin position="55"/>
        <end position="80"/>
    </location>
</feature>
<evidence type="ECO:0000313" key="3">
    <source>
        <dbReference type="EnsemblPlants" id="KQK11887"/>
    </source>
</evidence>
<dbReference type="EMBL" id="CM000880">
    <property type="protein sequence ID" value="KQK11887.2"/>
    <property type="molecule type" value="Genomic_DNA"/>
</dbReference>
<dbReference type="EnsemblPlants" id="KQK11887">
    <property type="protein sequence ID" value="KQK11887"/>
    <property type="gene ID" value="BRADI_1g00335v3"/>
</dbReference>
<accession>A0A0Q3GLC9</accession>
<reference evidence="2" key="2">
    <citation type="submission" date="2017-06" db="EMBL/GenBank/DDBJ databases">
        <title>WGS assembly of Brachypodium distachyon.</title>
        <authorList>
            <consortium name="The International Brachypodium Initiative"/>
            <person name="Lucas S."/>
            <person name="Harmon-Smith M."/>
            <person name="Lail K."/>
            <person name="Tice H."/>
            <person name="Grimwood J."/>
            <person name="Bruce D."/>
            <person name="Barry K."/>
            <person name="Shu S."/>
            <person name="Lindquist E."/>
            <person name="Wang M."/>
            <person name="Pitluck S."/>
            <person name="Vogel J.P."/>
            <person name="Garvin D.F."/>
            <person name="Mockler T.C."/>
            <person name="Schmutz J."/>
            <person name="Rokhsar D."/>
            <person name="Bevan M.W."/>
        </authorList>
    </citation>
    <scope>NUCLEOTIDE SEQUENCE</scope>
    <source>
        <strain evidence="2">Bd21</strain>
    </source>
</reference>
<gene>
    <name evidence="2" type="ORF">BRADI_1g00335v3</name>
</gene>
<protein>
    <recommendedName>
        <fullName evidence="5">DUF4283 domain-containing protein</fullName>
    </recommendedName>
</protein>
<dbReference type="InParanoid" id="A0A0Q3GLC9"/>
<proteinExistence type="predicted"/>
<dbReference type="PANTHER" id="PTHR33087:SF42">
    <property type="entry name" value="DUF4283 DOMAIN-CONTAINING PROTEIN"/>
    <property type="match status" value="1"/>
</dbReference>
<feature type="region of interest" description="Disordered" evidence="1">
    <location>
        <begin position="1"/>
        <end position="145"/>
    </location>
</feature>
<name>A0A0Q3GLC9_BRADI</name>
<dbReference type="Proteomes" id="UP000008810">
    <property type="component" value="Chromosome 1"/>
</dbReference>
<dbReference type="OrthoDB" id="696508at2759"/>
<dbReference type="PANTHER" id="PTHR33087">
    <property type="entry name" value="OS07G0539200 PROTEIN"/>
    <property type="match status" value="1"/>
</dbReference>
<reference evidence="3" key="3">
    <citation type="submission" date="2018-08" db="UniProtKB">
        <authorList>
            <consortium name="EnsemblPlants"/>
        </authorList>
    </citation>
    <scope>IDENTIFICATION</scope>
    <source>
        <strain evidence="3">cv. Bd21</strain>
    </source>
</reference>